<feature type="region of interest" description="Disordered" evidence="1">
    <location>
        <begin position="148"/>
        <end position="168"/>
    </location>
</feature>
<feature type="compositionally biased region" description="Basic and acidic residues" evidence="1">
    <location>
        <begin position="148"/>
        <end position="161"/>
    </location>
</feature>
<evidence type="ECO:0000313" key="3">
    <source>
        <dbReference type="Proteomes" id="UP000622533"/>
    </source>
</evidence>
<gene>
    <name evidence="2" type="ORF">IQ276_01535</name>
</gene>
<reference evidence="2" key="1">
    <citation type="submission" date="2020-10" db="EMBL/GenBank/DDBJ databases">
        <authorList>
            <person name="Castelo-Branco R."/>
            <person name="Eusebio N."/>
            <person name="Adriana R."/>
            <person name="Vieira A."/>
            <person name="Brugerolle De Fraissinette N."/>
            <person name="Rezende De Castro R."/>
            <person name="Schneider M.P."/>
            <person name="Vasconcelos V."/>
            <person name="Leao P.N."/>
        </authorList>
    </citation>
    <scope>NUCLEOTIDE SEQUENCE</scope>
    <source>
        <strain evidence="2">LEGE 12446</strain>
    </source>
</reference>
<dbReference type="RefSeq" id="WP_193913115.1">
    <property type="nucleotide sequence ID" value="NZ_JADEXS020000004.1"/>
</dbReference>
<evidence type="ECO:0000313" key="2">
    <source>
        <dbReference type="EMBL" id="MBE9021185.1"/>
    </source>
</evidence>
<sequence>MIIQHTVNIQVDANLQPFFDTQFNQNSEFLAEYEHFERLLHVDDRYLNGLKVGETRPYRFRNDDTILYFLVSETFDNGIKNYVIEIKQFIAKDVWEALKQHQGLFKKSWHILQCAVARADSIQFWIEIVLAIGVLSILFTSKIFSSDVPERNNRSVPEHQAPKLPQNK</sequence>
<organism evidence="2 3">
    <name type="scientific">Desmonostoc muscorum LEGE 12446</name>
    <dbReference type="NCBI Taxonomy" id="1828758"/>
    <lineage>
        <taxon>Bacteria</taxon>
        <taxon>Bacillati</taxon>
        <taxon>Cyanobacteriota</taxon>
        <taxon>Cyanophyceae</taxon>
        <taxon>Nostocales</taxon>
        <taxon>Nostocaceae</taxon>
        <taxon>Desmonostoc</taxon>
    </lineage>
</organism>
<dbReference type="Proteomes" id="UP000622533">
    <property type="component" value="Unassembled WGS sequence"/>
</dbReference>
<accession>A0A8J6ZHL8</accession>
<keyword evidence="3" id="KW-1185">Reference proteome</keyword>
<name>A0A8J6ZHL8_DESMC</name>
<dbReference type="EMBL" id="JADEXS010000010">
    <property type="protein sequence ID" value="MBE9021185.1"/>
    <property type="molecule type" value="Genomic_DNA"/>
</dbReference>
<protein>
    <submittedName>
        <fullName evidence="2">Uncharacterized protein</fullName>
    </submittedName>
</protein>
<comment type="caution">
    <text evidence="2">The sequence shown here is derived from an EMBL/GenBank/DDBJ whole genome shotgun (WGS) entry which is preliminary data.</text>
</comment>
<dbReference type="AlphaFoldDB" id="A0A8J6ZHL8"/>
<evidence type="ECO:0000256" key="1">
    <source>
        <dbReference type="SAM" id="MobiDB-lite"/>
    </source>
</evidence>
<proteinExistence type="predicted"/>